<name>A0A8H7Q6I4_9FUNG</name>
<keyword evidence="3" id="KW-1185">Reference proteome</keyword>
<dbReference type="InterPro" id="IPR015424">
    <property type="entry name" value="PyrdxlP-dep_Trfase"/>
</dbReference>
<dbReference type="CDD" id="cd00609">
    <property type="entry name" value="AAT_like"/>
    <property type="match status" value="1"/>
</dbReference>
<dbReference type="AlphaFoldDB" id="A0A8H7Q6I4"/>
<dbReference type="Proteomes" id="UP000612746">
    <property type="component" value="Unassembled WGS sequence"/>
</dbReference>
<dbReference type="InterPro" id="IPR015422">
    <property type="entry name" value="PyrdxlP-dep_Trfase_small"/>
</dbReference>
<protein>
    <recommendedName>
        <fullName evidence="1">Aminotransferase class I/classII large domain-containing protein</fullName>
    </recommendedName>
</protein>
<dbReference type="InterPro" id="IPR004839">
    <property type="entry name" value="Aminotransferase_I/II_large"/>
</dbReference>
<comment type="caution">
    <text evidence="2">The sequence shown here is derived from an EMBL/GenBank/DDBJ whole genome shotgun (WGS) entry which is preliminary data.</text>
</comment>
<dbReference type="OrthoDB" id="691673at2759"/>
<dbReference type="InterPro" id="IPR015421">
    <property type="entry name" value="PyrdxlP-dep_Trfase_major"/>
</dbReference>
<feature type="domain" description="Aminotransferase class I/classII large" evidence="1">
    <location>
        <begin position="54"/>
        <end position="281"/>
    </location>
</feature>
<dbReference type="Pfam" id="PF00155">
    <property type="entry name" value="Aminotran_1_2"/>
    <property type="match status" value="1"/>
</dbReference>
<reference evidence="2" key="1">
    <citation type="submission" date="2020-12" db="EMBL/GenBank/DDBJ databases">
        <title>Metabolic potential, ecology and presence of endohyphal bacteria is reflected in genomic diversity of Mucoromycotina.</title>
        <authorList>
            <person name="Muszewska A."/>
            <person name="Okrasinska A."/>
            <person name="Steczkiewicz K."/>
            <person name="Drgas O."/>
            <person name="Orlowska M."/>
            <person name="Perlinska-Lenart U."/>
            <person name="Aleksandrzak-Piekarczyk T."/>
            <person name="Szatraj K."/>
            <person name="Zielenkiewicz U."/>
            <person name="Pilsyk S."/>
            <person name="Malc E."/>
            <person name="Mieczkowski P."/>
            <person name="Kruszewska J.S."/>
            <person name="Biernat P."/>
            <person name="Pawlowska J."/>
        </authorList>
    </citation>
    <scope>NUCLEOTIDE SEQUENCE</scope>
    <source>
        <strain evidence="2">WA0000051536</strain>
    </source>
</reference>
<evidence type="ECO:0000313" key="3">
    <source>
        <dbReference type="Proteomes" id="UP000612746"/>
    </source>
</evidence>
<dbReference type="GO" id="GO:0047536">
    <property type="term" value="F:2-aminoadipate transaminase activity"/>
    <property type="evidence" value="ECO:0007669"/>
    <property type="project" value="TreeGrafter"/>
</dbReference>
<dbReference type="EMBL" id="JAEPRA010000004">
    <property type="protein sequence ID" value="KAG2186701.1"/>
    <property type="molecule type" value="Genomic_DNA"/>
</dbReference>
<organism evidence="2 3">
    <name type="scientific">Umbelopsis vinacea</name>
    <dbReference type="NCBI Taxonomy" id="44442"/>
    <lineage>
        <taxon>Eukaryota</taxon>
        <taxon>Fungi</taxon>
        <taxon>Fungi incertae sedis</taxon>
        <taxon>Mucoromycota</taxon>
        <taxon>Mucoromycotina</taxon>
        <taxon>Umbelopsidomycetes</taxon>
        <taxon>Umbelopsidales</taxon>
        <taxon>Umbelopsidaceae</taxon>
        <taxon>Umbelopsis</taxon>
    </lineage>
</organism>
<dbReference type="PANTHER" id="PTHR42858:SF1">
    <property type="entry name" value="LD15494P"/>
    <property type="match status" value="1"/>
</dbReference>
<evidence type="ECO:0000313" key="2">
    <source>
        <dbReference type="EMBL" id="KAG2186701.1"/>
    </source>
</evidence>
<gene>
    <name evidence="2" type="ORF">INT44_002927</name>
</gene>
<dbReference type="GO" id="GO:0030170">
    <property type="term" value="F:pyridoxal phosphate binding"/>
    <property type="evidence" value="ECO:0007669"/>
    <property type="project" value="InterPro"/>
</dbReference>
<evidence type="ECO:0000259" key="1">
    <source>
        <dbReference type="Pfam" id="PF00155"/>
    </source>
</evidence>
<dbReference type="Gene3D" id="3.40.640.10">
    <property type="entry name" value="Type I PLP-dependent aspartate aminotransferase-like (Major domain)"/>
    <property type="match status" value="1"/>
</dbReference>
<sequence length="299" mass="33778">MIKDRGFDQKQLVAVPEDADGIKIEWLQKKMDELQIGASAAHPRFYSGVLYTVPTYSNPSSTILSHERRLQLVELARRHNLLVICDDVYDMLYYDTTIQPPPSLISYDLHDIQTRPGRGNVISNGTFSKILAPGTRCGWIQARPELINFITKSDYVTVSKMILEALKNGSLSKHIRNTRLVLHDRLMNGLSKPIDNLLIPLGCSYCKPRGGYFVWLKLPKSISSIRLQKTIENHKLNVSCGYGYKFAAPSEGDIDNKLDIGKHIRLCFAYYNTSDLNTAVGYLHQAIQLCITEADEECN</sequence>
<dbReference type="SUPFAM" id="SSF53383">
    <property type="entry name" value="PLP-dependent transferases"/>
    <property type="match status" value="1"/>
</dbReference>
<dbReference type="PANTHER" id="PTHR42858">
    <property type="entry name" value="AMINOTRANSFERASE"/>
    <property type="match status" value="1"/>
</dbReference>
<dbReference type="Gene3D" id="3.90.1150.10">
    <property type="entry name" value="Aspartate Aminotransferase, domain 1"/>
    <property type="match status" value="1"/>
</dbReference>
<proteinExistence type="predicted"/>
<accession>A0A8H7Q6I4</accession>